<dbReference type="EMBL" id="MFIZ01000024">
    <property type="protein sequence ID" value="OGG11603.1"/>
    <property type="molecule type" value="Genomic_DNA"/>
</dbReference>
<comment type="caution">
    <text evidence="1">The sequence shown here is derived from an EMBL/GenBank/DDBJ whole genome shotgun (WGS) entry which is preliminary data.</text>
</comment>
<reference evidence="1 2" key="1">
    <citation type="journal article" date="2016" name="Nat. Commun.">
        <title>Thousands of microbial genomes shed light on interconnected biogeochemical processes in an aquifer system.</title>
        <authorList>
            <person name="Anantharaman K."/>
            <person name="Brown C.T."/>
            <person name="Hug L.A."/>
            <person name="Sharon I."/>
            <person name="Castelle C.J."/>
            <person name="Probst A.J."/>
            <person name="Thomas B.C."/>
            <person name="Singh A."/>
            <person name="Wilkins M.J."/>
            <person name="Karaoz U."/>
            <person name="Brodie E.L."/>
            <person name="Williams K.H."/>
            <person name="Hubbard S.S."/>
            <person name="Banfield J.F."/>
        </authorList>
    </citation>
    <scope>NUCLEOTIDE SEQUENCE [LARGE SCALE GENOMIC DNA]</scope>
</reference>
<dbReference type="Proteomes" id="UP000177268">
    <property type="component" value="Unassembled WGS sequence"/>
</dbReference>
<evidence type="ECO:0000313" key="1">
    <source>
        <dbReference type="EMBL" id="OGG11603.1"/>
    </source>
</evidence>
<dbReference type="CDD" id="cd00303">
    <property type="entry name" value="retropepsin_like"/>
    <property type="match status" value="1"/>
</dbReference>
<dbReference type="AlphaFoldDB" id="A0A1F5ZH23"/>
<evidence type="ECO:0000313" key="2">
    <source>
        <dbReference type="Proteomes" id="UP000177268"/>
    </source>
</evidence>
<dbReference type="InterPro" id="IPR021109">
    <property type="entry name" value="Peptidase_aspartic_dom_sf"/>
</dbReference>
<evidence type="ECO:0008006" key="3">
    <source>
        <dbReference type="Google" id="ProtNLM"/>
    </source>
</evidence>
<dbReference type="Gene3D" id="2.40.70.10">
    <property type="entry name" value="Acid Proteases"/>
    <property type="match status" value="1"/>
</dbReference>
<protein>
    <recommendedName>
        <fullName evidence="3">Peptidase A2 domain-containing protein</fullName>
    </recommendedName>
</protein>
<name>A0A1F5ZH23_9BACT</name>
<gene>
    <name evidence="1" type="ORF">A2Z00_05245</name>
</gene>
<sequence length="133" mass="14951">MVKIPYTIPSPGVYKPWVPVRLGNTKSHKVMPVPVNALIDSGADVCFAASYLADWLKIQLDKKNVREFTAANNKRFEACKASVKIFVAGKNYVCSFYFADSLPPQTPLILGQHGFFDNNIVKFDLRNREIEIS</sequence>
<accession>A0A1F5ZH23</accession>
<proteinExistence type="predicted"/>
<organism evidence="1 2">
    <name type="scientific">Candidatus Gottesmanbacteria bacterium RBG_13_45_10</name>
    <dbReference type="NCBI Taxonomy" id="1798370"/>
    <lineage>
        <taxon>Bacteria</taxon>
        <taxon>Candidatus Gottesmaniibacteriota</taxon>
    </lineage>
</organism>